<keyword evidence="7" id="KW-1185">Reference proteome</keyword>
<evidence type="ECO:0000259" key="4">
    <source>
        <dbReference type="PROSITE" id="PS50056"/>
    </source>
</evidence>
<proteinExistence type="predicted"/>
<evidence type="ECO:0000313" key="7">
    <source>
        <dbReference type="Proteomes" id="UP000553766"/>
    </source>
</evidence>
<dbReference type="EMBL" id="JACIJS010000006">
    <property type="protein sequence ID" value="MBB5516249.1"/>
    <property type="molecule type" value="Genomic_DNA"/>
</dbReference>
<dbReference type="RefSeq" id="WP_221229402.1">
    <property type="nucleotide sequence ID" value="NZ_JACIJS010000006.1"/>
</dbReference>
<dbReference type="SUPFAM" id="SSF52799">
    <property type="entry name" value="(Phosphotyrosine protein) phosphatases II"/>
    <property type="match status" value="1"/>
</dbReference>
<evidence type="ECO:0000256" key="3">
    <source>
        <dbReference type="ARBA" id="ARBA00023315"/>
    </source>
</evidence>
<reference evidence="6 7" key="1">
    <citation type="submission" date="2020-08" db="EMBL/GenBank/DDBJ databases">
        <title>Genomic Encyclopedia of Type Strains, Phase IV (KMG-IV): sequencing the most valuable type-strain genomes for metagenomic binning, comparative biology and taxonomic classification.</title>
        <authorList>
            <person name="Goeker M."/>
        </authorList>
    </citation>
    <scope>NUCLEOTIDE SEQUENCE [LARGE SCALE GENOMIC DNA]</scope>
    <source>
        <strain evidence="6 7">DSM 103377</strain>
    </source>
</reference>
<dbReference type="InterPro" id="IPR050832">
    <property type="entry name" value="Bact_Acetyltransf"/>
</dbReference>
<dbReference type="PROSITE" id="PS51186">
    <property type="entry name" value="GNAT"/>
    <property type="match status" value="1"/>
</dbReference>
<dbReference type="Proteomes" id="UP000553766">
    <property type="component" value="Unassembled WGS sequence"/>
</dbReference>
<dbReference type="FunFam" id="3.90.190.10:FF:000157">
    <property type="entry name" value="Protein-tyrosine phosphatase"/>
    <property type="match status" value="1"/>
</dbReference>
<name>A0A840WMG3_9RHOB</name>
<gene>
    <name evidence="6" type="ORF">FHS89_002275</name>
</gene>
<evidence type="ECO:0000256" key="1">
    <source>
        <dbReference type="ARBA" id="ARBA00022679"/>
    </source>
</evidence>
<comment type="caution">
    <text evidence="6">The sequence shown here is derived from an EMBL/GenBank/DDBJ whole genome shotgun (WGS) entry which is preliminary data.</text>
</comment>
<dbReference type="InterPro" id="IPR000387">
    <property type="entry name" value="Tyr_Pase_dom"/>
</dbReference>
<keyword evidence="1 6" id="KW-0808">Transferase</keyword>
<dbReference type="SUPFAM" id="SSF55729">
    <property type="entry name" value="Acyl-CoA N-acyltransferases (Nat)"/>
    <property type="match status" value="1"/>
</dbReference>
<dbReference type="PANTHER" id="PTHR43877">
    <property type="entry name" value="AMINOALKYLPHOSPHONATE N-ACETYLTRANSFERASE-RELATED-RELATED"/>
    <property type="match status" value="1"/>
</dbReference>
<feature type="domain" description="Tyrosine specific protein phosphatases" evidence="4">
    <location>
        <begin position="87"/>
        <end position="154"/>
    </location>
</feature>
<evidence type="ECO:0000259" key="5">
    <source>
        <dbReference type="PROSITE" id="PS51186"/>
    </source>
</evidence>
<dbReference type="AlphaFoldDB" id="A0A840WMG3"/>
<evidence type="ECO:0000313" key="6">
    <source>
        <dbReference type="EMBL" id="MBB5516249.1"/>
    </source>
</evidence>
<sequence>MPMTMAFVDLPGGGRLGIAPMPGRFDTLEADAEALMHAGVRLVLSMTADEEHPGGPARLHHALERHDIALLRLPIVDWGTPSPSVQAAWPSAARAAHTLLDRGETVLAHCYGGHGRSGMALMRLMVERGMAPDAALTAIRAVRPGAVETDAQQAWAGSAQEVQIIAGAGFDDWDGLHRLLNAAFAGMDGRIDPPSSLTRMTPDTLAQKAREETLFLAWRGAYPVGCLFAKLDGPEVYLGKVAVRPGLHGKGIGSGLFRAAEGWARAQGAGHATLESRVELTENHRLFARLGYDEVDRTRHDGYDQPTSITFAKNLT</sequence>
<dbReference type="InterPro" id="IPR029021">
    <property type="entry name" value="Prot-tyrosine_phosphatase-like"/>
</dbReference>
<dbReference type="InterPro" id="IPR057023">
    <property type="entry name" value="PTP-SAK"/>
</dbReference>
<accession>A0A840WMG3</accession>
<organism evidence="6 7">
    <name type="scientific">Rubricella aquisinus</name>
    <dbReference type="NCBI Taxonomy" id="2028108"/>
    <lineage>
        <taxon>Bacteria</taxon>
        <taxon>Pseudomonadati</taxon>
        <taxon>Pseudomonadota</taxon>
        <taxon>Alphaproteobacteria</taxon>
        <taxon>Rhodobacterales</taxon>
        <taxon>Paracoccaceae</taxon>
        <taxon>Rubricella</taxon>
    </lineage>
</organism>
<dbReference type="InterPro" id="IPR000182">
    <property type="entry name" value="GNAT_dom"/>
</dbReference>
<dbReference type="Gene3D" id="3.40.630.30">
    <property type="match status" value="1"/>
</dbReference>
<dbReference type="PANTHER" id="PTHR43877:SF2">
    <property type="entry name" value="AMINOALKYLPHOSPHONATE N-ACETYLTRANSFERASE-RELATED"/>
    <property type="match status" value="1"/>
</dbReference>
<dbReference type="CDD" id="cd04301">
    <property type="entry name" value="NAT_SF"/>
    <property type="match status" value="1"/>
</dbReference>
<dbReference type="PROSITE" id="PS50056">
    <property type="entry name" value="TYR_PHOSPHATASE_2"/>
    <property type="match status" value="1"/>
</dbReference>
<dbReference type="Pfam" id="PF00583">
    <property type="entry name" value="Acetyltransf_1"/>
    <property type="match status" value="1"/>
</dbReference>
<keyword evidence="2" id="KW-0378">Hydrolase</keyword>
<evidence type="ECO:0000256" key="2">
    <source>
        <dbReference type="ARBA" id="ARBA00022801"/>
    </source>
</evidence>
<dbReference type="GO" id="GO:0016791">
    <property type="term" value="F:phosphatase activity"/>
    <property type="evidence" value="ECO:0007669"/>
    <property type="project" value="UniProtKB-ARBA"/>
</dbReference>
<feature type="domain" description="N-acetyltransferase" evidence="5">
    <location>
        <begin position="163"/>
        <end position="316"/>
    </location>
</feature>
<keyword evidence="3" id="KW-0012">Acyltransferase</keyword>
<dbReference type="Pfam" id="PF22784">
    <property type="entry name" value="PTP-SAK"/>
    <property type="match status" value="1"/>
</dbReference>
<dbReference type="InterPro" id="IPR016181">
    <property type="entry name" value="Acyl_CoA_acyltransferase"/>
</dbReference>
<dbReference type="GO" id="GO:0016747">
    <property type="term" value="F:acyltransferase activity, transferring groups other than amino-acyl groups"/>
    <property type="evidence" value="ECO:0007669"/>
    <property type="project" value="InterPro"/>
</dbReference>
<protein>
    <submittedName>
        <fullName evidence="6">Protein-tyrosine phosphatase/GNAT superfamily N-acetyltransferase</fullName>
    </submittedName>
</protein>
<dbReference type="Gene3D" id="3.90.190.10">
    <property type="entry name" value="Protein tyrosine phosphatase superfamily"/>
    <property type="match status" value="1"/>
</dbReference>